<evidence type="ECO:0000313" key="4">
    <source>
        <dbReference type="Proteomes" id="UP001596990"/>
    </source>
</evidence>
<dbReference type="Proteomes" id="UP001596990">
    <property type="component" value="Unassembled WGS sequence"/>
</dbReference>
<keyword evidence="1 3" id="KW-0378">Hydrolase</keyword>
<dbReference type="InterPro" id="IPR050266">
    <property type="entry name" value="AB_hydrolase_sf"/>
</dbReference>
<keyword evidence="4" id="KW-1185">Reference proteome</keyword>
<feature type="domain" description="AB hydrolase-1" evidence="2">
    <location>
        <begin position="21"/>
        <end position="253"/>
    </location>
</feature>
<dbReference type="PANTHER" id="PTHR43798:SF31">
    <property type="entry name" value="AB HYDROLASE SUPERFAMILY PROTEIN YCLE"/>
    <property type="match status" value="1"/>
</dbReference>
<gene>
    <name evidence="3" type="ORF">ACFQ2J_15970</name>
</gene>
<reference evidence="4" key="1">
    <citation type="journal article" date="2019" name="Int. J. Syst. Evol. Microbiol.">
        <title>The Global Catalogue of Microorganisms (GCM) 10K type strain sequencing project: providing services to taxonomists for standard genome sequencing and annotation.</title>
        <authorList>
            <consortium name="The Broad Institute Genomics Platform"/>
            <consortium name="The Broad Institute Genome Sequencing Center for Infectious Disease"/>
            <person name="Wu L."/>
            <person name="Ma J."/>
        </authorList>
    </citation>
    <scope>NUCLEOTIDE SEQUENCE [LARGE SCALE GENOMIC DNA]</scope>
    <source>
        <strain evidence="4">CCUG 56607</strain>
    </source>
</reference>
<organism evidence="3 4">
    <name type="scientific">Thalassobacillus hwangdonensis</name>
    <dbReference type="NCBI Taxonomy" id="546108"/>
    <lineage>
        <taxon>Bacteria</taxon>
        <taxon>Bacillati</taxon>
        <taxon>Bacillota</taxon>
        <taxon>Bacilli</taxon>
        <taxon>Bacillales</taxon>
        <taxon>Bacillaceae</taxon>
        <taxon>Thalassobacillus</taxon>
    </lineage>
</organism>
<dbReference type="PANTHER" id="PTHR43798">
    <property type="entry name" value="MONOACYLGLYCEROL LIPASE"/>
    <property type="match status" value="1"/>
</dbReference>
<dbReference type="Pfam" id="PF00561">
    <property type="entry name" value="Abhydrolase_1"/>
    <property type="match status" value="1"/>
</dbReference>
<protein>
    <submittedName>
        <fullName evidence="3">Alpha/beta fold hydrolase</fullName>
    </submittedName>
</protein>
<evidence type="ECO:0000256" key="1">
    <source>
        <dbReference type="ARBA" id="ARBA00022801"/>
    </source>
</evidence>
<dbReference type="Gene3D" id="3.40.50.1820">
    <property type="entry name" value="alpha/beta hydrolase"/>
    <property type="match status" value="1"/>
</dbReference>
<dbReference type="GO" id="GO:0016787">
    <property type="term" value="F:hydrolase activity"/>
    <property type="evidence" value="ECO:0007669"/>
    <property type="project" value="UniProtKB-KW"/>
</dbReference>
<accession>A0ABW3L3X2</accession>
<comment type="caution">
    <text evidence="3">The sequence shown here is derived from an EMBL/GenBank/DDBJ whole genome shotgun (WGS) entry which is preliminary data.</text>
</comment>
<dbReference type="RefSeq" id="WP_386062813.1">
    <property type="nucleotide sequence ID" value="NZ_JBHTKL010000006.1"/>
</dbReference>
<evidence type="ECO:0000313" key="3">
    <source>
        <dbReference type="EMBL" id="MFD1020685.1"/>
    </source>
</evidence>
<dbReference type="SUPFAM" id="SSF53474">
    <property type="entry name" value="alpha/beta-Hydrolases"/>
    <property type="match status" value="1"/>
</dbReference>
<proteinExistence type="predicted"/>
<dbReference type="InterPro" id="IPR029058">
    <property type="entry name" value="AB_hydrolase_fold"/>
</dbReference>
<dbReference type="EMBL" id="JBHTKL010000006">
    <property type="protein sequence ID" value="MFD1020685.1"/>
    <property type="molecule type" value="Genomic_DNA"/>
</dbReference>
<evidence type="ECO:0000259" key="2">
    <source>
        <dbReference type="Pfam" id="PF00561"/>
    </source>
</evidence>
<sequence>MPYMEIEKGVNLYYEDKGEGKPVIFIHGVWMTSRFFHKQIPYFSENYRTIAVDLRSHGKSPDVSYGNTVATYAQDLNVFIDKLGLKDVTLDGWSMGAFVIWEYLHQFGGSNLKATVIVDELASDFKWPDFEIGAFDLHSLAGMMQGIQTDQEGLLRGFLPLMFKEDLSEEELAWMLEETMKIPSSIAGAILFDQSVIDCRPYLSEIDVPTLLCFGREEKLIPVAAGEHLHQEIKGSTLEIFEESCHCPFLEEPERFNQVVDAFIQSLELH</sequence>
<name>A0ABW3L3X2_9BACI</name>
<dbReference type="InterPro" id="IPR000073">
    <property type="entry name" value="AB_hydrolase_1"/>
</dbReference>